<feature type="compositionally biased region" description="Basic and acidic residues" evidence="1">
    <location>
        <begin position="138"/>
        <end position="153"/>
    </location>
</feature>
<evidence type="ECO:0000313" key="4">
    <source>
        <dbReference type="Proteomes" id="UP000664534"/>
    </source>
</evidence>
<dbReference type="OrthoDB" id="5384186at2759"/>
<sequence length="539" mass="59967">MGSAAQTSSLQLANLQLVSTPTQDQHPHAIAPARHVEAISVLKDENDKDIFAWLKLARSLERSLPYRSENACLTRDQVRAIAALRHCKSNDIVGWLHLARASAIPVSALPLVHNWAHDQGHTAPSVHSDARTPGPNDRPSDHEPKTKAAERDPLTQPFRTANIPPPQAKPKYCCTLCGYYRPFKNQSDWKKHEREHDTTYFCMLKGPREATPQGAQCAFCGILNPQDDHLSGHNAQACLQGPPKSFSSKRRHEMVNHLGKIHGIDLKSQDEAVAAKWKYTVEKQVWSCGFCINVFTTFKDRLSHIVTQHFESGQTMEEWDVTKVIQGLLQQSGMIEAWKDRLASLPAWEVPDIVWEKDAITDLQHDLEVGANDEKCAVDLAEVAYIACRLNWGVENQQALAFYGTEPDGQSDETPFSPSHFQVMMAPASNFDSTFDQPQATVQQLSEVLSSVKPTRATSLEDHRNAPMAGSNSSNVIGPAPSPSYPQHTQSVMGHQDNDSSLYGGPRNDMEESQPWPKTPGSSREKETDIWITLNGVRN</sequence>
<protein>
    <recommendedName>
        <fullName evidence="2">C2H2-type domain-containing protein</fullName>
    </recommendedName>
</protein>
<dbReference type="EMBL" id="CAJPDT010000023">
    <property type="protein sequence ID" value="CAF9919610.1"/>
    <property type="molecule type" value="Genomic_DNA"/>
</dbReference>
<dbReference type="SMART" id="SM00355">
    <property type="entry name" value="ZnF_C2H2"/>
    <property type="match status" value="2"/>
</dbReference>
<evidence type="ECO:0000313" key="3">
    <source>
        <dbReference type="EMBL" id="CAF9919610.1"/>
    </source>
</evidence>
<feature type="region of interest" description="Disordered" evidence="1">
    <location>
        <begin position="456"/>
        <end position="539"/>
    </location>
</feature>
<keyword evidence="4" id="KW-1185">Reference proteome</keyword>
<feature type="domain" description="C2H2-type" evidence="2">
    <location>
        <begin position="286"/>
        <end position="309"/>
    </location>
</feature>
<gene>
    <name evidence="3" type="ORF">IMSHALPRED_004671</name>
</gene>
<proteinExistence type="predicted"/>
<accession>A0A8H3ILD0</accession>
<feature type="domain" description="C2H2-type" evidence="2">
    <location>
        <begin position="172"/>
        <end position="196"/>
    </location>
</feature>
<evidence type="ECO:0000256" key="1">
    <source>
        <dbReference type="SAM" id="MobiDB-lite"/>
    </source>
</evidence>
<organism evidence="3 4">
    <name type="scientific">Imshaugia aleurites</name>
    <dbReference type="NCBI Taxonomy" id="172621"/>
    <lineage>
        <taxon>Eukaryota</taxon>
        <taxon>Fungi</taxon>
        <taxon>Dikarya</taxon>
        <taxon>Ascomycota</taxon>
        <taxon>Pezizomycotina</taxon>
        <taxon>Lecanoromycetes</taxon>
        <taxon>OSLEUM clade</taxon>
        <taxon>Lecanoromycetidae</taxon>
        <taxon>Lecanorales</taxon>
        <taxon>Lecanorineae</taxon>
        <taxon>Parmeliaceae</taxon>
        <taxon>Imshaugia</taxon>
    </lineage>
</organism>
<name>A0A8H3ILD0_9LECA</name>
<comment type="caution">
    <text evidence="3">The sequence shown here is derived from an EMBL/GenBank/DDBJ whole genome shotgun (WGS) entry which is preliminary data.</text>
</comment>
<dbReference type="AlphaFoldDB" id="A0A8H3ILD0"/>
<dbReference type="Proteomes" id="UP000664534">
    <property type="component" value="Unassembled WGS sequence"/>
</dbReference>
<evidence type="ECO:0000259" key="2">
    <source>
        <dbReference type="SMART" id="SM00355"/>
    </source>
</evidence>
<reference evidence="3" key="1">
    <citation type="submission" date="2021-03" db="EMBL/GenBank/DDBJ databases">
        <authorList>
            <person name="Tagirdzhanova G."/>
        </authorList>
    </citation>
    <scope>NUCLEOTIDE SEQUENCE</scope>
</reference>
<dbReference type="InterPro" id="IPR013087">
    <property type="entry name" value="Znf_C2H2_type"/>
</dbReference>
<feature type="region of interest" description="Disordered" evidence="1">
    <location>
        <begin position="120"/>
        <end position="164"/>
    </location>
</feature>